<reference evidence="1" key="1">
    <citation type="submission" date="2021-06" db="EMBL/GenBank/DDBJ databases">
        <authorList>
            <person name="Hodson N. C."/>
            <person name="Mongue J. A."/>
            <person name="Jaron S. K."/>
        </authorList>
    </citation>
    <scope>NUCLEOTIDE SEQUENCE</scope>
</reference>
<sequence length="73" mass="8475">MKEKVCRCHKAGCNLSPDCYTEFYQLFRSVDANKQNQILSKCVEITEPTNRAVDKENATKYKTNTYSYSLKVK</sequence>
<organism evidence="1 2">
    <name type="scientific">Allacma fusca</name>
    <dbReference type="NCBI Taxonomy" id="39272"/>
    <lineage>
        <taxon>Eukaryota</taxon>
        <taxon>Metazoa</taxon>
        <taxon>Ecdysozoa</taxon>
        <taxon>Arthropoda</taxon>
        <taxon>Hexapoda</taxon>
        <taxon>Collembola</taxon>
        <taxon>Symphypleona</taxon>
        <taxon>Sminthuridae</taxon>
        <taxon>Allacma</taxon>
    </lineage>
</organism>
<dbReference type="EMBL" id="CAJVCH010254967">
    <property type="protein sequence ID" value="CAG7733745.1"/>
    <property type="molecule type" value="Genomic_DNA"/>
</dbReference>
<keyword evidence="2" id="KW-1185">Reference proteome</keyword>
<evidence type="ECO:0000313" key="1">
    <source>
        <dbReference type="EMBL" id="CAG7733745.1"/>
    </source>
</evidence>
<dbReference type="Proteomes" id="UP000708208">
    <property type="component" value="Unassembled WGS sequence"/>
</dbReference>
<evidence type="ECO:0000313" key="2">
    <source>
        <dbReference type="Proteomes" id="UP000708208"/>
    </source>
</evidence>
<name>A0A8J2P6G6_9HEXA</name>
<accession>A0A8J2P6G6</accession>
<feature type="non-terminal residue" evidence="1">
    <location>
        <position position="1"/>
    </location>
</feature>
<proteinExistence type="predicted"/>
<protein>
    <submittedName>
        <fullName evidence="1">Uncharacterized protein</fullName>
    </submittedName>
</protein>
<dbReference type="AlphaFoldDB" id="A0A8J2P6G6"/>
<gene>
    <name evidence="1" type="ORF">AFUS01_LOCUS22170</name>
</gene>
<comment type="caution">
    <text evidence="1">The sequence shown here is derived from an EMBL/GenBank/DDBJ whole genome shotgun (WGS) entry which is preliminary data.</text>
</comment>